<dbReference type="RefSeq" id="WP_272133519.1">
    <property type="nucleotide sequence ID" value="NZ_JAQLOI010000001.1"/>
</dbReference>
<keyword evidence="3 6" id="KW-0812">Transmembrane</keyword>
<proteinExistence type="predicted"/>
<comment type="caution">
    <text evidence="8">The sequence shown here is derived from an EMBL/GenBank/DDBJ whole genome shotgun (WGS) entry which is preliminary data.</text>
</comment>
<dbReference type="InterPro" id="IPR018076">
    <property type="entry name" value="T2SS_GspF_dom"/>
</dbReference>
<keyword evidence="5 6" id="KW-0472">Membrane</keyword>
<evidence type="ECO:0000256" key="3">
    <source>
        <dbReference type="ARBA" id="ARBA00022692"/>
    </source>
</evidence>
<feature type="transmembrane region" description="Helical" evidence="6">
    <location>
        <begin position="144"/>
        <end position="164"/>
    </location>
</feature>
<dbReference type="Proteomes" id="UP001210678">
    <property type="component" value="Unassembled WGS sequence"/>
</dbReference>
<dbReference type="PANTHER" id="PTHR35007:SF2">
    <property type="entry name" value="PILUS ASSEMBLE PROTEIN"/>
    <property type="match status" value="1"/>
</dbReference>
<evidence type="ECO:0000313" key="9">
    <source>
        <dbReference type="Proteomes" id="UP001210678"/>
    </source>
</evidence>
<dbReference type="Pfam" id="PF00482">
    <property type="entry name" value="T2SSF"/>
    <property type="match status" value="1"/>
</dbReference>
<evidence type="ECO:0000256" key="2">
    <source>
        <dbReference type="ARBA" id="ARBA00022475"/>
    </source>
</evidence>
<evidence type="ECO:0000256" key="5">
    <source>
        <dbReference type="ARBA" id="ARBA00023136"/>
    </source>
</evidence>
<sequence length="167" mass="18892">MGVFIIIVPDAYLAFRANGIKRKLSSQLPYLLDMMGVCVQTGMTIESSMTYLAQEMIGFDVDMAHMLKRTNERAHMVGLEQAIEELYIRVPTPEFRSFVMTLSQSLRYGSSIYETLTRLAMDIREIQILGLEEKIGKLSAKMSIPLIVFIMFPIVILTAAPGVMRMM</sequence>
<keyword evidence="9" id="KW-1185">Reference proteome</keyword>
<evidence type="ECO:0000256" key="1">
    <source>
        <dbReference type="ARBA" id="ARBA00004651"/>
    </source>
</evidence>
<accession>A0ABT4YQ25</accession>
<dbReference type="PANTHER" id="PTHR35007">
    <property type="entry name" value="INTEGRAL MEMBRANE PROTEIN-RELATED"/>
    <property type="match status" value="1"/>
</dbReference>
<keyword evidence="2" id="KW-1003">Cell membrane</keyword>
<organism evidence="8 9">
    <name type="scientific">Vibrio algarum</name>
    <dbReference type="NCBI Taxonomy" id="3020714"/>
    <lineage>
        <taxon>Bacteria</taxon>
        <taxon>Pseudomonadati</taxon>
        <taxon>Pseudomonadota</taxon>
        <taxon>Gammaproteobacteria</taxon>
        <taxon>Vibrionales</taxon>
        <taxon>Vibrionaceae</taxon>
        <taxon>Vibrio</taxon>
    </lineage>
</organism>
<feature type="domain" description="Type II secretion system protein GspF" evidence="7">
    <location>
        <begin position="32"/>
        <end position="157"/>
    </location>
</feature>
<evidence type="ECO:0000256" key="6">
    <source>
        <dbReference type="SAM" id="Phobius"/>
    </source>
</evidence>
<evidence type="ECO:0000259" key="7">
    <source>
        <dbReference type="Pfam" id="PF00482"/>
    </source>
</evidence>
<evidence type="ECO:0000256" key="4">
    <source>
        <dbReference type="ARBA" id="ARBA00022989"/>
    </source>
</evidence>
<reference evidence="8 9" key="1">
    <citation type="submission" date="2023-01" db="EMBL/GenBank/DDBJ databases">
        <title>Vibrio sp. KJ40-1 sp.nov, isolated from marine algae.</title>
        <authorList>
            <person name="Butt M."/>
            <person name="Kim J.M.J."/>
            <person name="Jeon C.O.C."/>
        </authorList>
    </citation>
    <scope>NUCLEOTIDE SEQUENCE [LARGE SCALE GENOMIC DNA]</scope>
    <source>
        <strain evidence="8 9">KJ40-1</strain>
    </source>
</reference>
<keyword evidence="4 6" id="KW-1133">Transmembrane helix</keyword>
<evidence type="ECO:0000313" key="8">
    <source>
        <dbReference type="EMBL" id="MDB1123134.1"/>
    </source>
</evidence>
<dbReference type="EMBL" id="JAQLOI010000001">
    <property type="protein sequence ID" value="MDB1123134.1"/>
    <property type="molecule type" value="Genomic_DNA"/>
</dbReference>
<comment type="subcellular location">
    <subcellularLocation>
        <location evidence="1">Cell membrane</location>
        <topology evidence="1">Multi-pass membrane protein</topology>
    </subcellularLocation>
</comment>
<protein>
    <submittedName>
        <fullName evidence="8">Type II secretion system F family protein</fullName>
    </submittedName>
</protein>
<name>A0ABT4YQ25_9VIBR</name>
<gene>
    <name evidence="8" type="ORF">PGX00_05370</name>
</gene>